<accession>A0A2I1HIU1</accession>
<proteinExistence type="predicted"/>
<evidence type="ECO:0000256" key="1">
    <source>
        <dbReference type="SAM" id="MobiDB-lite"/>
    </source>
</evidence>
<evidence type="ECO:0000313" key="2">
    <source>
        <dbReference type="EMBL" id="PKY58788.1"/>
    </source>
</evidence>
<feature type="compositionally biased region" description="Polar residues" evidence="1">
    <location>
        <begin position="195"/>
        <end position="217"/>
    </location>
</feature>
<keyword evidence="3" id="KW-1185">Reference proteome</keyword>
<dbReference type="VEuPathDB" id="FungiDB:FUN_017282"/>
<comment type="caution">
    <text evidence="2">The sequence shown here is derived from an EMBL/GenBank/DDBJ whole genome shotgun (WGS) entry which is preliminary data.</text>
</comment>
<reference evidence="2 3" key="1">
    <citation type="submission" date="2015-10" db="EMBL/GenBank/DDBJ databases">
        <title>Genome analyses suggest a sexual origin of heterokaryosis in a supposedly ancient asexual fungus.</title>
        <authorList>
            <person name="Ropars J."/>
            <person name="Sedzielewska K."/>
            <person name="Noel J."/>
            <person name="Charron P."/>
            <person name="Farinelli L."/>
            <person name="Marton T."/>
            <person name="Kruger M."/>
            <person name="Pelin A."/>
            <person name="Brachmann A."/>
            <person name="Corradi N."/>
        </authorList>
    </citation>
    <scope>NUCLEOTIDE SEQUENCE [LARGE SCALE GENOMIC DNA]</scope>
    <source>
        <strain evidence="2 3">A4</strain>
    </source>
</reference>
<feature type="compositionally biased region" description="Polar residues" evidence="1">
    <location>
        <begin position="99"/>
        <end position="110"/>
    </location>
</feature>
<dbReference type="VEuPathDB" id="FungiDB:FUN_011661"/>
<evidence type="ECO:0000313" key="3">
    <source>
        <dbReference type="Proteomes" id="UP000234323"/>
    </source>
</evidence>
<feature type="region of interest" description="Disordered" evidence="1">
    <location>
        <begin position="246"/>
        <end position="312"/>
    </location>
</feature>
<gene>
    <name evidence="2" type="ORF">RhiirA4_550158</name>
</gene>
<feature type="region of interest" description="Disordered" evidence="1">
    <location>
        <begin position="478"/>
        <end position="519"/>
    </location>
</feature>
<dbReference type="EMBL" id="LLXI01003182">
    <property type="protein sequence ID" value="PKY58788.1"/>
    <property type="molecule type" value="Genomic_DNA"/>
</dbReference>
<feature type="compositionally biased region" description="Basic residues" evidence="1">
    <location>
        <begin position="1"/>
        <end position="20"/>
    </location>
</feature>
<sequence length="519" mass="57364">MSTKNTKKKTGKNAKKKMKVSHNSPEKKDEASQKTGNILSQILSADDVSSQDTGNVDDNASASTSYTETRTGPDYDNILTSTSHTEGPFVLVVPDEILKSSTSNNPTKSIKSGKPKKNQGRSLTPIVGNNSTRNLENSPTKPDDDSNRRTSTPIRAPTPIRASTPITPMQIDDEYYEASQKTGNILSQILSADDVSSQDTGNVDDNASASTSYTETRTGPDYDNILTSTSHTEGPFVLVVPDEILKSSTSNNPTKSIKSGKPKKNQGRSLTPIVGNNSTRNLENSPTKPDDDSNRRTSTPIRAPTPIRASTPITPMQIDDEYCNFEEHDEHTEYREALEKYLAEHASHYIENLGRNTWVSLFKSKLLPEIKNKCRSKRNDLAANIRNTMFSNFGEQKLERVDSSILTKITSSVFKSYEDSELPPEYWIYVLAICDIVLNPSSPGIKCNDKLVLKRVDFLMQSIKNKVTVTPRLLQELAAKEDSEQSPEISSMIEESSDANDGNSSSYEELLKSLDSKFS</sequence>
<feature type="region of interest" description="Disordered" evidence="1">
    <location>
        <begin position="195"/>
        <end position="221"/>
    </location>
</feature>
<name>A0A2I1HIU1_9GLOM</name>
<feature type="compositionally biased region" description="Polar residues" evidence="1">
    <location>
        <begin position="274"/>
        <end position="287"/>
    </location>
</feature>
<feature type="compositionally biased region" description="Basic and acidic residues" evidence="1">
    <location>
        <begin position="509"/>
        <end position="519"/>
    </location>
</feature>
<dbReference type="AlphaFoldDB" id="A0A2I1HIU1"/>
<feature type="region of interest" description="Disordered" evidence="1">
    <location>
        <begin position="1"/>
        <end position="82"/>
    </location>
</feature>
<dbReference type="VEuPathDB" id="FungiDB:RhiirFUN_001390"/>
<feature type="region of interest" description="Disordered" evidence="1">
    <location>
        <begin position="99"/>
        <end position="168"/>
    </location>
</feature>
<feature type="compositionally biased region" description="Polar residues" evidence="1">
    <location>
        <begin position="33"/>
        <end position="70"/>
    </location>
</feature>
<feature type="compositionally biased region" description="Polar residues" evidence="1">
    <location>
        <begin position="246"/>
        <end position="257"/>
    </location>
</feature>
<organism evidence="2 3">
    <name type="scientific">Rhizophagus irregularis</name>
    <dbReference type="NCBI Taxonomy" id="588596"/>
    <lineage>
        <taxon>Eukaryota</taxon>
        <taxon>Fungi</taxon>
        <taxon>Fungi incertae sedis</taxon>
        <taxon>Mucoromycota</taxon>
        <taxon>Glomeromycotina</taxon>
        <taxon>Glomeromycetes</taxon>
        <taxon>Glomerales</taxon>
        <taxon>Glomeraceae</taxon>
        <taxon>Rhizophagus</taxon>
    </lineage>
</organism>
<dbReference type="Proteomes" id="UP000234323">
    <property type="component" value="Unassembled WGS sequence"/>
</dbReference>
<feature type="compositionally biased region" description="Polar residues" evidence="1">
    <location>
        <begin position="127"/>
        <end position="140"/>
    </location>
</feature>
<protein>
    <submittedName>
        <fullName evidence="2">Uncharacterized protein</fullName>
    </submittedName>
</protein>
<dbReference type="VEuPathDB" id="FungiDB:RhiirA1_464372"/>